<dbReference type="InterPro" id="IPR049083">
    <property type="entry name" value="TACO1_YebC_N"/>
</dbReference>
<comment type="subcellular location">
    <subcellularLocation>
        <location evidence="6">Cytoplasm</location>
    </subcellularLocation>
</comment>
<evidence type="ECO:0000256" key="6">
    <source>
        <dbReference type="HAMAP-Rule" id="MF_00693"/>
    </source>
</evidence>
<keyword evidence="4 6" id="KW-0238">DNA-binding</keyword>
<dbReference type="GO" id="GO:0003677">
    <property type="term" value="F:DNA binding"/>
    <property type="evidence" value="ECO:0007669"/>
    <property type="project" value="UniProtKB-UniRule"/>
</dbReference>
<dbReference type="OrthoDB" id="9781053at2"/>
<sequence>MSGHSKWANIKHKKTKEDARRGQVFTKLSRQITVAARNGGGDPEANFQLRLAIDKAKDANMPNESIDRAIRRGTGELGGEAYEQFTYEGYAPGGVAVLVDIMTDNRNRAAGDVRYLFSRHDGSLGEAGSVAWMFDVRGLVEVDRAGAPGLDEVMLLAADAGAEDVEEAEDRFVILTSPQELDAVRRALEDQGLRIRSAELTYRPRTTVELDEAGTRKVLKLIDALEENDDVQQVYTNLEIPDEILEKLEA</sequence>
<organism evidence="10 11">
    <name type="scientific">Limnochorda pilosa</name>
    <dbReference type="NCBI Taxonomy" id="1555112"/>
    <lineage>
        <taxon>Bacteria</taxon>
        <taxon>Bacillati</taxon>
        <taxon>Bacillota</taxon>
        <taxon>Limnochordia</taxon>
        <taxon>Limnochordales</taxon>
        <taxon>Limnochordaceae</taxon>
        <taxon>Limnochorda</taxon>
    </lineage>
</organism>
<proteinExistence type="inferred from homology"/>
<evidence type="ECO:0000313" key="10">
    <source>
        <dbReference type="EMBL" id="BAS28321.1"/>
    </source>
</evidence>
<dbReference type="InterPro" id="IPR048300">
    <property type="entry name" value="TACO1_YebC-like_2nd/3rd_dom"/>
</dbReference>
<keyword evidence="3 6" id="KW-0805">Transcription regulation</keyword>
<dbReference type="KEGG" id="lpil:LIP_2481"/>
<reference evidence="11" key="1">
    <citation type="submission" date="2015-07" db="EMBL/GenBank/DDBJ databases">
        <title>Complete genome sequence and phylogenetic analysis of Limnochorda pilosa.</title>
        <authorList>
            <person name="Watanabe M."/>
            <person name="Kojima H."/>
            <person name="Fukui M."/>
        </authorList>
    </citation>
    <scope>NUCLEOTIDE SEQUENCE [LARGE SCALE GENOMIC DNA]</scope>
    <source>
        <strain evidence="11">HC45</strain>
    </source>
</reference>
<dbReference type="PATRIC" id="fig|1555112.3.peg.2530"/>
<dbReference type="GO" id="GO:0005829">
    <property type="term" value="C:cytosol"/>
    <property type="evidence" value="ECO:0007669"/>
    <property type="project" value="TreeGrafter"/>
</dbReference>
<evidence type="ECO:0000256" key="3">
    <source>
        <dbReference type="ARBA" id="ARBA00023015"/>
    </source>
</evidence>
<dbReference type="PANTHER" id="PTHR12532:SF6">
    <property type="entry name" value="TRANSCRIPTIONAL REGULATORY PROTEIN YEBC-RELATED"/>
    <property type="match status" value="1"/>
</dbReference>
<dbReference type="EMBL" id="AP014924">
    <property type="protein sequence ID" value="BAS28321.1"/>
    <property type="molecule type" value="Genomic_DNA"/>
</dbReference>
<dbReference type="InterPro" id="IPR002876">
    <property type="entry name" value="Transcrip_reg_TACO1-like"/>
</dbReference>
<evidence type="ECO:0000259" key="9">
    <source>
        <dbReference type="Pfam" id="PF20772"/>
    </source>
</evidence>
<keyword evidence="5 6" id="KW-0804">Transcription</keyword>
<feature type="domain" description="TACO1/YebC-like second and third" evidence="8">
    <location>
        <begin position="82"/>
        <end position="238"/>
    </location>
</feature>
<evidence type="ECO:0000256" key="7">
    <source>
        <dbReference type="SAM" id="MobiDB-lite"/>
    </source>
</evidence>
<evidence type="ECO:0000313" key="11">
    <source>
        <dbReference type="Proteomes" id="UP000065807"/>
    </source>
</evidence>
<dbReference type="Pfam" id="PF01709">
    <property type="entry name" value="Transcrip_reg"/>
    <property type="match status" value="1"/>
</dbReference>
<feature type="region of interest" description="Disordered" evidence="7">
    <location>
        <begin position="1"/>
        <end position="20"/>
    </location>
</feature>
<dbReference type="STRING" id="1555112.LIP_2481"/>
<evidence type="ECO:0000259" key="8">
    <source>
        <dbReference type="Pfam" id="PF01709"/>
    </source>
</evidence>
<dbReference type="NCBIfam" id="TIGR01033">
    <property type="entry name" value="YebC/PmpR family DNA-binding transcriptional regulator"/>
    <property type="match status" value="1"/>
</dbReference>
<protein>
    <recommendedName>
        <fullName evidence="6">Probable transcriptional regulatory protein LIP_2481</fullName>
    </recommendedName>
</protein>
<dbReference type="GO" id="GO:0006355">
    <property type="term" value="P:regulation of DNA-templated transcription"/>
    <property type="evidence" value="ECO:0007669"/>
    <property type="project" value="UniProtKB-UniRule"/>
</dbReference>
<dbReference type="InterPro" id="IPR029072">
    <property type="entry name" value="YebC-like"/>
</dbReference>
<dbReference type="AlphaFoldDB" id="A0A0K2SMI0"/>
<evidence type="ECO:0000256" key="1">
    <source>
        <dbReference type="ARBA" id="ARBA00008724"/>
    </source>
</evidence>
<accession>A0A0K2SMI0</accession>
<reference evidence="11" key="2">
    <citation type="journal article" date="2016" name="Int. J. Syst. Evol. Microbiol.">
        <title>Complete genome sequence and cell structure of Limnochorda pilosa, a Gram-negative spore-former within the phylum Firmicutes.</title>
        <authorList>
            <person name="Watanabe M."/>
            <person name="Kojima H."/>
            <person name="Fukui M."/>
        </authorList>
    </citation>
    <scope>NUCLEOTIDE SEQUENCE [LARGE SCALE GENOMIC DNA]</scope>
    <source>
        <strain evidence="11">HC45</strain>
    </source>
</reference>
<keyword evidence="2 6" id="KW-0963">Cytoplasm</keyword>
<name>A0A0K2SMI0_LIMPI</name>
<dbReference type="FunFam" id="1.10.10.200:FF:000002">
    <property type="entry name" value="Probable transcriptional regulatory protein CLM62_37755"/>
    <property type="match status" value="1"/>
</dbReference>
<dbReference type="InterPro" id="IPR026564">
    <property type="entry name" value="Transcrip_reg_TACO1-like_dom3"/>
</dbReference>
<dbReference type="Pfam" id="PF20772">
    <property type="entry name" value="TACO1_YebC_N"/>
    <property type="match status" value="1"/>
</dbReference>
<dbReference type="NCBIfam" id="NF009044">
    <property type="entry name" value="PRK12378.1"/>
    <property type="match status" value="1"/>
</dbReference>
<dbReference type="InterPro" id="IPR017856">
    <property type="entry name" value="Integrase-like_N"/>
</dbReference>
<gene>
    <name evidence="10" type="ORF">LIP_2481</name>
</gene>
<keyword evidence="11" id="KW-1185">Reference proteome</keyword>
<dbReference type="Proteomes" id="UP000065807">
    <property type="component" value="Chromosome"/>
</dbReference>
<dbReference type="RefSeq" id="WP_068141952.1">
    <property type="nucleotide sequence ID" value="NZ_AP014924.1"/>
</dbReference>
<evidence type="ECO:0000256" key="2">
    <source>
        <dbReference type="ARBA" id="ARBA00022490"/>
    </source>
</evidence>
<evidence type="ECO:0000256" key="4">
    <source>
        <dbReference type="ARBA" id="ARBA00023125"/>
    </source>
</evidence>
<dbReference type="SUPFAM" id="SSF75625">
    <property type="entry name" value="YebC-like"/>
    <property type="match status" value="1"/>
</dbReference>
<dbReference type="Gene3D" id="3.30.70.980">
    <property type="match status" value="2"/>
</dbReference>
<evidence type="ECO:0000256" key="5">
    <source>
        <dbReference type="ARBA" id="ARBA00023163"/>
    </source>
</evidence>
<dbReference type="NCBIfam" id="NF001030">
    <property type="entry name" value="PRK00110.1"/>
    <property type="match status" value="1"/>
</dbReference>
<comment type="similarity">
    <text evidence="1 6">Belongs to the TACO1 family.</text>
</comment>
<dbReference type="HAMAP" id="MF_00693">
    <property type="entry name" value="Transcrip_reg_TACO1"/>
    <property type="match status" value="1"/>
</dbReference>
<dbReference type="Gene3D" id="1.10.10.200">
    <property type="match status" value="1"/>
</dbReference>
<feature type="domain" description="TACO1/YebC-like N-terminal" evidence="9">
    <location>
        <begin position="5"/>
        <end position="76"/>
    </location>
</feature>
<dbReference type="PANTHER" id="PTHR12532">
    <property type="entry name" value="TRANSLATIONAL ACTIVATOR OF CYTOCHROME C OXIDASE 1"/>
    <property type="match status" value="1"/>
</dbReference>